<evidence type="ECO:0000313" key="2">
    <source>
        <dbReference type="EMBL" id="EYC10008.1"/>
    </source>
</evidence>
<evidence type="ECO:0000313" key="3">
    <source>
        <dbReference type="Proteomes" id="UP000024635"/>
    </source>
</evidence>
<gene>
    <name evidence="2" type="primary">Acey_s0058.g2937</name>
    <name evidence="2" type="ORF">Y032_0058g2937</name>
</gene>
<dbReference type="OrthoDB" id="4418812at2759"/>
<evidence type="ECO:0000256" key="1">
    <source>
        <dbReference type="SAM" id="MobiDB-lite"/>
    </source>
</evidence>
<comment type="caution">
    <text evidence="2">The sequence shown here is derived from an EMBL/GenBank/DDBJ whole genome shotgun (WGS) entry which is preliminary data.</text>
</comment>
<feature type="region of interest" description="Disordered" evidence="1">
    <location>
        <begin position="52"/>
        <end position="73"/>
    </location>
</feature>
<dbReference type="Proteomes" id="UP000024635">
    <property type="component" value="Unassembled WGS sequence"/>
</dbReference>
<proteinExistence type="predicted"/>
<dbReference type="EMBL" id="JARK01001394">
    <property type="protein sequence ID" value="EYC10008.1"/>
    <property type="molecule type" value="Genomic_DNA"/>
</dbReference>
<reference evidence="3" key="1">
    <citation type="journal article" date="2015" name="Nat. Genet.">
        <title>The genome and transcriptome of the zoonotic hookworm Ancylostoma ceylanicum identify infection-specific gene families.</title>
        <authorList>
            <person name="Schwarz E.M."/>
            <person name="Hu Y."/>
            <person name="Antoshechkin I."/>
            <person name="Miller M.M."/>
            <person name="Sternberg P.W."/>
            <person name="Aroian R.V."/>
        </authorList>
    </citation>
    <scope>NUCLEOTIDE SEQUENCE</scope>
    <source>
        <strain evidence="3">HY135</strain>
    </source>
</reference>
<dbReference type="AlphaFoldDB" id="A0A016U600"/>
<name>A0A016U600_9BILA</name>
<protein>
    <submittedName>
        <fullName evidence="2">Uncharacterized protein</fullName>
    </submittedName>
</protein>
<organism evidence="2 3">
    <name type="scientific">Ancylostoma ceylanicum</name>
    <dbReference type="NCBI Taxonomy" id="53326"/>
    <lineage>
        <taxon>Eukaryota</taxon>
        <taxon>Metazoa</taxon>
        <taxon>Ecdysozoa</taxon>
        <taxon>Nematoda</taxon>
        <taxon>Chromadorea</taxon>
        <taxon>Rhabditida</taxon>
        <taxon>Rhabditina</taxon>
        <taxon>Rhabditomorpha</taxon>
        <taxon>Strongyloidea</taxon>
        <taxon>Ancylostomatidae</taxon>
        <taxon>Ancylostomatinae</taxon>
        <taxon>Ancylostoma</taxon>
    </lineage>
</organism>
<accession>A0A016U600</accession>
<sequence>MKIRYVDHVINEEVLRRCNTTSLNVIIAQRRLRLAGLAAAEDPPCHGCYVMDSSNRQTTQRPSQEHVATNVRQ</sequence>
<keyword evidence="3" id="KW-1185">Reference proteome</keyword>